<dbReference type="InterPro" id="IPR032416">
    <property type="entry name" value="Peptidase_M24_C"/>
</dbReference>
<dbReference type="CDD" id="cd01085">
    <property type="entry name" value="APP"/>
    <property type="match status" value="1"/>
</dbReference>
<protein>
    <submittedName>
        <fullName evidence="7">Aminopeptidase P family protein</fullName>
    </submittedName>
</protein>
<dbReference type="Gene3D" id="3.40.350.10">
    <property type="entry name" value="Creatinase/prolidase N-terminal domain"/>
    <property type="match status" value="2"/>
</dbReference>
<dbReference type="Pfam" id="PF16188">
    <property type="entry name" value="Peptidase_M24_C"/>
    <property type="match status" value="1"/>
</dbReference>
<dbReference type="FunFam" id="3.90.230.10:FF:000009">
    <property type="entry name" value="xaa-Pro aminopeptidase 2"/>
    <property type="match status" value="1"/>
</dbReference>
<dbReference type="InterPro" id="IPR050422">
    <property type="entry name" value="X-Pro_aminopeptidase_P"/>
</dbReference>
<dbReference type="InterPro" id="IPR000587">
    <property type="entry name" value="Creatinase_N"/>
</dbReference>
<feature type="domain" description="Creatinase N-terminal" evidence="5">
    <location>
        <begin position="8"/>
        <end position="131"/>
    </location>
</feature>
<dbReference type="Pfam" id="PF00557">
    <property type="entry name" value="Peptidase_M24"/>
    <property type="match status" value="1"/>
</dbReference>
<dbReference type="PANTHER" id="PTHR43763:SF6">
    <property type="entry name" value="XAA-PRO AMINOPEPTIDASE 1"/>
    <property type="match status" value="1"/>
</dbReference>
<dbReference type="GO" id="GO:0046872">
    <property type="term" value="F:metal ion binding"/>
    <property type="evidence" value="ECO:0007669"/>
    <property type="project" value="UniProtKB-KW"/>
</dbReference>
<gene>
    <name evidence="7" type="ORF">IAC23_02085</name>
</gene>
<evidence type="ECO:0000313" key="7">
    <source>
        <dbReference type="EMBL" id="MBO8444471.1"/>
    </source>
</evidence>
<dbReference type="GO" id="GO:0005737">
    <property type="term" value="C:cytoplasm"/>
    <property type="evidence" value="ECO:0007669"/>
    <property type="project" value="UniProtKB-ARBA"/>
</dbReference>
<sequence length="616" mass="68575">MSEIHHQRVEALRAVMAGRGWDAVVISGSDPHSSEYPAPRWKQVEWLSGFTGEAGDLVVTRDHAGLWTDSRYFIQAVSELEGSGIVLHKTRVPDAVGIPQWLASNARTVALDGTCFTADAVREIEEALFSAEDDPEEELSVSGIRKRPEVVDVPDLLDVIWNERPDIPRTPVTTLDEDTTGESRLQKIVWLRKFLMKENCDCILLTALDEIAWLLNVRGQDIEYNPLVISYLLVTLDDVFWYVKKGSDLPEDPDTVDSETEIRADGVTICRYDALADGLLQAGGAGRIYVDPATLNHSVYSLVSDSFDEKDIISGPSPVILRKAVKNAVEIAGMKEAFHVDGIAMERFLFWLDTALASGQKITEWDASLKLTSLRAEIPGYRGNSFCNISAYGHNAALPHYSTPEHGSSVIEPQGLYLTDSGGQYLFGTTDITRTVPVGECSLLEKEDYTIVLKGMIALSRAVFPKGTAGCQLDVLAREPLWKLRRNFGHGTGHGLGFYLCVHEGPQDIRQNFNRQPLLPGMVTSDEPGIYREGQHGIRHENILLCMEAGRSGFGEWFRFETLTLCHIDTAPVLKDLMTADEIEWLNSYNRHVYETLSPDLPQEVSEWLRGKSMPI</sequence>
<evidence type="ECO:0000256" key="2">
    <source>
        <dbReference type="ARBA" id="ARBA00022723"/>
    </source>
</evidence>
<dbReference type="Pfam" id="PF01321">
    <property type="entry name" value="Creatinase_N"/>
    <property type="match status" value="1"/>
</dbReference>
<dbReference type="GO" id="GO:0070006">
    <property type="term" value="F:metalloaminopeptidase activity"/>
    <property type="evidence" value="ECO:0007669"/>
    <property type="project" value="InterPro"/>
</dbReference>
<keyword evidence="3" id="KW-0378">Hydrolase</keyword>
<keyword evidence="7" id="KW-0031">Aminopeptidase</keyword>
<dbReference type="SUPFAM" id="SSF55920">
    <property type="entry name" value="Creatinase/aminopeptidase"/>
    <property type="match status" value="1"/>
</dbReference>
<reference evidence="7" key="2">
    <citation type="journal article" date="2021" name="PeerJ">
        <title>Extensive microbial diversity within the chicken gut microbiome revealed by metagenomics and culture.</title>
        <authorList>
            <person name="Gilroy R."/>
            <person name="Ravi A."/>
            <person name="Getino M."/>
            <person name="Pursley I."/>
            <person name="Horton D.L."/>
            <person name="Alikhan N.F."/>
            <person name="Baker D."/>
            <person name="Gharbi K."/>
            <person name="Hall N."/>
            <person name="Watson M."/>
            <person name="Adriaenssens E.M."/>
            <person name="Foster-Nyarko E."/>
            <person name="Jarju S."/>
            <person name="Secka A."/>
            <person name="Antonio M."/>
            <person name="Oren A."/>
            <person name="Chaudhuri R.R."/>
            <person name="La Ragione R."/>
            <person name="Hildebrand F."/>
            <person name="Pallen M.J."/>
        </authorList>
    </citation>
    <scope>NUCLEOTIDE SEQUENCE</scope>
    <source>
        <strain evidence="7">D5-748</strain>
    </source>
</reference>
<comment type="similarity">
    <text evidence="1">Belongs to the peptidase M24B family.</text>
</comment>
<reference evidence="7" key="1">
    <citation type="submission" date="2020-10" db="EMBL/GenBank/DDBJ databases">
        <authorList>
            <person name="Gilroy R."/>
        </authorList>
    </citation>
    <scope>NUCLEOTIDE SEQUENCE</scope>
    <source>
        <strain evidence="7">D5-748</strain>
    </source>
</reference>
<dbReference type="PANTHER" id="PTHR43763">
    <property type="entry name" value="XAA-PRO AMINOPEPTIDASE 1"/>
    <property type="match status" value="1"/>
</dbReference>
<dbReference type="AlphaFoldDB" id="A0A9D9EAR2"/>
<organism evidence="7 8">
    <name type="scientific">Candidatus Cryptobacteroides merdavium</name>
    <dbReference type="NCBI Taxonomy" id="2840769"/>
    <lineage>
        <taxon>Bacteria</taxon>
        <taxon>Pseudomonadati</taxon>
        <taxon>Bacteroidota</taxon>
        <taxon>Bacteroidia</taxon>
        <taxon>Bacteroidales</taxon>
        <taxon>Candidatus Cryptobacteroides</taxon>
    </lineage>
</organism>
<dbReference type="InterPro" id="IPR033740">
    <property type="entry name" value="Pept_M24B"/>
</dbReference>
<keyword evidence="7" id="KW-0645">Protease</keyword>
<dbReference type="InterPro" id="IPR000994">
    <property type="entry name" value="Pept_M24"/>
</dbReference>
<proteinExistence type="inferred from homology"/>
<evidence type="ECO:0000259" key="6">
    <source>
        <dbReference type="Pfam" id="PF16188"/>
    </source>
</evidence>
<accession>A0A9D9EAR2</accession>
<name>A0A9D9EAR2_9BACT</name>
<dbReference type="SUPFAM" id="SSF53092">
    <property type="entry name" value="Creatinase/prolidase N-terminal domain"/>
    <property type="match status" value="1"/>
</dbReference>
<dbReference type="EMBL" id="JADIMO010000026">
    <property type="protein sequence ID" value="MBO8444471.1"/>
    <property type="molecule type" value="Genomic_DNA"/>
</dbReference>
<evidence type="ECO:0000259" key="4">
    <source>
        <dbReference type="Pfam" id="PF00557"/>
    </source>
</evidence>
<dbReference type="Proteomes" id="UP000823619">
    <property type="component" value="Unassembled WGS sequence"/>
</dbReference>
<evidence type="ECO:0000259" key="5">
    <source>
        <dbReference type="Pfam" id="PF01321"/>
    </source>
</evidence>
<feature type="domain" description="Peptidase M24" evidence="4">
    <location>
        <begin position="333"/>
        <end position="546"/>
    </location>
</feature>
<dbReference type="InterPro" id="IPR029149">
    <property type="entry name" value="Creatin/AminoP/Spt16_N"/>
</dbReference>
<dbReference type="InterPro" id="IPR036005">
    <property type="entry name" value="Creatinase/aminopeptidase-like"/>
</dbReference>
<dbReference type="Gene3D" id="3.90.230.10">
    <property type="entry name" value="Creatinase/methionine aminopeptidase superfamily"/>
    <property type="match status" value="1"/>
</dbReference>
<dbReference type="Pfam" id="PF16189">
    <property type="entry name" value="Creatinase_N_2"/>
    <property type="match status" value="1"/>
</dbReference>
<evidence type="ECO:0000313" key="8">
    <source>
        <dbReference type="Proteomes" id="UP000823619"/>
    </source>
</evidence>
<evidence type="ECO:0000256" key="3">
    <source>
        <dbReference type="ARBA" id="ARBA00022801"/>
    </source>
</evidence>
<keyword evidence="2" id="KW-0479">Metal-binding</keyword>
<feature type="domain" description="Peptidase M24 C-terminal" evidence="6">
    <location>
        <begin position="556"/>
        <end position="616"/>
    </location>
</feature>
<evidence type="ECO:0000256" key="1">
    <source>
        <dbReference type="ARBA" id="ARBA00008766"/>
    </source>
</evidence>
<comment type="caution">
    <text evidence="7">The sequence shown here is derived from an EMBL/GenBank/DDBJ whole genome shotgun (WGS) entry which is preliminary data.</text>
</comment>